<gene>
    <name evidence="1" type="ORF">V6N12_042406</name>
</gene>
<sequence>MAATVEKDVSNFDHLPRYQQKREKRSNVGFVVYNLERLTKDPALIIHGSKLSRDHYLNTEEFIDIVTADLKARLSIKAYILTWSKIAREWRGFTGK</sequence>
<name>A0ABR2EGC2_9ROSI</name>
<protein>
    <submittedName>
        <fullName evidence="1">Uncharacterized protein</fullName>
    </submittedName>
</protein>
<organism evidence="1 2">
    <name type="scientific">Hibiscus sabdariffa</name>
    <name type="common">roselle</name>
    <dbReference type="NCBI Taxonomy" id="183260"/>
    <lineage>
        <taxon>Eukaryota</taxon>
        <taxon>Viridiplantae</taxon>
        <taxon>Streptophyta</taxon>
        <taxon>Embryophyta</taxon>
        <taxon>Tracheophyta</taxon>
        <taxon>Spermatophyta</taxon>
        <taxon>Magnoliopsida</taxon>
        <taxon>eudicotyledons</taxon>
        <taxon>Gunneridae</taxon>
        <taxon>Pentapetalae</taxon>
        <taxon>rosids</taxon>
        <taxon>malvids</taxon>
        <taxon>Malvales</taxon>
        <taxon>Malvaceae</taxon>
        <taxon>Malvoideae</taxon>
        <taxon>Hibiscus</taxon>
    </lineage>
</organism>
<accession>A0ABR2EGC2</accession>
<evidence type="ECO:0000313" key="1">
    <source>
        <dbReference type="EMBL" id="KAK8559123.1"/>
    </source>
</evidence>
<dbReference type="EMBL" id="JBBPBM010000015">
    <property type="protein sequence ID" value="KAK8559123.1"/>
    <property type="molecule type" value="Genomic_DNA"/>
</dbReference>
<keyword evidence="2" id="KW-1185">Reference proteome</keyword>
<evidence type="ECO:0000313" key="2">
    <source>
        <dbReference type="Proteomes" id="UP001472677"/>
    </source>
</evidence>
<proteinExistence type="predicted"/>
<reference evidence="1 2" key="1">
    <citation type="journal article" date="2024" name="G3 (Bethesda)">
        <title>Genome assembly of Hibiscus sabdariffa L. provides insights into metabolisms of medicinal natural products.</title>
        <authorList>
            <person name="Kim T."/>
        </authorList>
    </citation>
    <scope>NUCLEOTIDE SEQUENCE [LARGE SCALE GENOMIC DNA]</scope>
    <source>
        <strain evidence="1">TK-2024</strain>
        <tissue evidence="1">Old leaves</tissue>
    </source>
</reference>
<dbReference type="Proteomes" id="UP001472677">
    <property type="component" value="Unassembled WGS sequence"/>
</dbReference>
<comment type="caution">
    <text evidence="1">The sequence shown here is derived from an EMBL/GenBank/DDBJ whole genome shotgun (WGS) entry which is preliminary data.</text>
</comment>